<accession>A0A815ZCU5</accession>
<comment type="caution">
    <text evidence="4">The sequence shown here is derived from an EMBL/GenBank/DDBJ whole genome shotgun (WGS) entry which is preliminary data.</text>
</comment>
<dbReference type="PANTHER" id="PTHR45641">
    <property type="entry name" value="TETRATRICOPEPTIDE REPEAT PROTEIN (AFU_ORTHOLOGUE AFUA_6G03870)"/>
    <property type="match status" value="1"/>
</dbReference>
<dbReference type="Gene3D" id="1.25.40.10">
    <property type="entry name" value="Tetratricopeptide repeat domain"/>
    <property type="match status" value="1"/>
</dbReference>
<dbReference type="EMBL" id="CAJNOQ010031743">
    <property type="protein sequence ID" value="CAF1581608.1"/>
    <property type="molecule type" value="Genomic_DNA"/>
</dbReference>
<gene>
    <name evidence="4" type="ORF">GPM918_LOCUS41136</name>
    <name evidence="5" type="ORF">SRO942_LOCUS42154</name>
</gene>
<feature type="non-terminal residue" evidence="4">
    <location>
        <position position="1"/>
    </location>
</feature>
<sequence length="95" mass="11084">QENYEQGLIHLKRAVVLESNASNTNKEELATYFNNTGQLYKEIKNLPEALEYYNKSLNIRKEILPCNHPLIASSYNNIGTIIYSQRLYEEAKKKF</sequence>
<dbReference type="OrthoDB" id="5986190at2759"/>
<protein>
    <submittedName>
        <fullName evidence="4">Uncharacterized protein</fullName>
    </submittedName>
</protein>
<dbReference type="Proteomes" id="UP000681722">
    <property type="component" value="Unassembled WGS sequence"/>
</dbReference>
<dbReference type="Pfam" id="PF13424">
    <property type="entry name" value="TPR_12"/>
    <property type="match status" value="1"/>
</dbReference>
<keyword evidence="2 3" id="KW-0802">TPR repeat</keyword>
<dbReference type="InterPro" id="IPR019734">
    <property type="entry name" value="TPR_rpt"/>
</dbReference>
<name>A0A815ZCU5_9BILA</name>
<evidence type="ECO:0000256" key="2">
    <source>
        <dbReference type="ARBA" id="ARBA00022803"/>
    </source>
</evidence>
<keyword evidence="1" id="KW-0677">Repeat</keyword>
<dbReference type="SUPFAM" id="SSF48452">
    <property type="entry name" value="TPR-like"/>
    <property type="match status" value="1"/>
</dbReference>
<organism evidence="4 6">
    <name type="scientific">Didymodactylos carnosus</name>
    <dbReference type="NCBI Taxonomy" id="1234261"/>
    <lineage>
        <taxon>Eukaryota</taxon>
        <taxon>Metazoa</taxon>
        <taxon>Spiralia</taxon>
        <taxon>Gnathifera</taxon>
        <taxon>Rotifera</taxon>
        <taxon>Eurotatoria</taxon>
        <taxon>Bdelloidea</taxon>
        <taxon>Philodinida</taxon>
        <taxon>Philodinidae</taxon>
        <taxon>Didymodactylos</taxon>
    </lineage>
</organism>
<dbReference type="AlphaFoldDB" id="A0A815ZCU5"/>
<proteinExistence type="predicted"/>
<dbReference type="EMBL" id="CAJOBC010097716">
    <property type="protein sequence ID" value="CAF4449484.1"/>
    <property type="molecule type" value="Genomic_DNA"/>
</dbReference>
<dbReference type="Proteomes" id="UP000663829">
    <property type="component" value="Unassembled WGS sequence"/>
</dbReference>
<evidence type="ECO:0000256" key="1">
    <source>
        <dbReference type="ARBA" id="ARBA00022737"/>
    </source>
</evidence>
<evidence type="ECO:0000256" key="3">
    <source>
        <dbReference type="PROSITE-ProRule" id="PRU00339"/>
    </source>
</evidence>
<feature type="repeat" description="TPR" evidence="3">
    <location>
        <begin position="30"/>
        <end position="63"/>
    </location>
</feature>
<evidence type="ECO:0000313" key="4">
    <source>
        <dbReference type="EMBL" id="CAF1581608.1"/>
    </source>
</evidence>
<dbReference type="PANTHER" id="PTHR45641:SF1">
    <property type="entry name" value="AAA+ ATPASE DOMAIN-CONTAINING PROTEIN"/>
    <property type="match status" value="1"/>
</dbReference>
<evidence type="ECO:0000313" key="6">
    <source>
        <dbReference type="Proteomes" id="UP000663829"/>
    </source>
</evidence>
<dbReference type="PROSITE" id="PS50005">
    <property type="entry name" value="TPR"/>
    <property type="match status" value="1"/>
</dbReference>
<dbReference type="InterPro" id="IPR011990">
    <property type="entry name" value="TPR-like_helical_dom_sf"/>
</dbReference>
<evidence type="ECO:0000313" key="5">
    <source>
        <dbReference type="EMBL" id="CAF4449484.1"/>
    </source>
</evidence>
<keyword evidence="6" id="KW-1185">Reference proteome</keyword>
<reference evidence="4" key="1">
    <citation type="submission" date="2021-02" db="EMBL/GenBank/DDBJ databases">
        <authorList>
            <person name="Nowell W R."/>
        </authorList>
    </citation>
    <scope>NUCLEOTIDE SEQUENCE</scope>
</reference>